<dbReference type="GO" id="GO:0016162">
    <property type="term" value="F:cellulose 1,4-beta-cellobiosidase activity"/>
    <property type="evidence" value="ECO:0007669"/>
    <property type="project" value="UniProtKB-EC"/>
</dbReference>
<dbReference type="Pfam" id="PF00840">
    <property type="entry name" value="Glyco_hydro_7"/>
    <property type="match status" value="1"/>
</dbReference>
<dbReference type="GO" id="GO:0005576">
    <property type="term" value="C:extracellular region"/>
    <property type="evidence" value="ECO:0007669"/>
    <property type="project" value="InterPro"/>
</dbReference>
<feature type="signal peptide" evidence="13">
    <location>
        <begin position="1"/>
        <end position="18"/>
    </location>
</feature>
<gene>
    <name evidence="15" type="ORF">LTR97_000321</name>
</gene>
<evidence type="ECO:0000256" key="8">
    <source>
        <dbReference type="ARBA" id="ARBA00023277"/>
    </source>
</evidence>
<dbReference type="InterPro" id="IPR013320">
    <property type="entry name" value="ConA-like_dom_sf"/>
</dbReference>
<protein>
    <recommendedName>
        <fullName evidence="11">Glucanase</fullName>
        <ecNumber evidence="11">3.2.1.-</ecNumber>
    </recommendedName>
</protein>
<dbReference type="PANTHER" id="PTHR33753">
    <property type="entry name" value="1,4-BETA-D-GLUCAN CELLOBIOHYDROLASE B"/>
    <property type="match status" value="1"/>
</dbReference>
<comment type="caution">
    <text evidence="15">The sequence shown here is derived from an EMBL/GenBank/DDBJ whole genome shotgun (WGS) entry which is preliminary data.</text>
</comment>
<feature type="domain" description="CBM1" evidence="14">
    <location>
        <begin position="514"/>
        <end position="550"/>
    </location>
</feature>
<comment type="similarity">
    <text evidence="2 11">Belongs to the glycosyl hydrolase 7 (cellulase C) family.</text>
</comment>
<evidence type="ECO:0000259" key="14">
    <source>
        <dbReference type="PROSITE" id="PS51164"/>
    </source>
</evidence>
<feature type="chain" id="PRO_5042966954" description="Glucanase" evidence="13">
    <location>
        <begin position="19"/>
        <end position="550"/>
    </location>
</feature>
<evidence type="ECO:0000256" key="12">
    <source>
        <dbReference type="SAM" id="MobiDB-lite"/>
    </source>
</evidence>
<evidence type="ECO:0000256" key="4">
    <source>
        <dbReference type="ARBA" id="ARBA00022801"/>
    </source>
</evidence>
<dbReference type="PRINTS" id="PR00734">
    <property type="entry name" value="GLHYDRLASE7"/>
</dbReference>
<dbReference type="FunFam" id="2.70.100.10:FF:000001">
    <property type="entry name" value="Glucanase"/>
    <property type="match status" value="1"/>
</dbReference>
<comment type="catalytic activity">
    <reaction evidence="1">
        <text>Hydrolysis of (1-&gt;4)-beta-D-glucosidic linkages in cellulose and cellotetraose, releasing cellobiose from the non-reducing ends of the chains.</text>
        <dbReference type="EC" id="3.2.1.91"/>
    </reaction>
</comment>
<evidence type="ECO:0000313" key="16">
    <source>
        <dbReference type="Proteomes" id="UP001310594"/>
    </source>
</evidence>
<keyword evidence="5 11" id="KW-0136">Cellulose degradation</keyword>
<evidence type="ECO:0000256" key="11">
    <source>
        <dbReference type="RuleBase" id="RU361164"/>
    </source>
</evidence>
<name>A0AAN7WCN8_9PEZI</name>
<dbReference type="PANTHER" id="PTHR33753:SF2">
    <property type="entry name" value="GLYCOSIDE HYDROLASE FAMILY 7 PROTEIN"/>
    <property type="match status" value="1"/>
</dbReference>
<evidence type="ECO:0000256" key="13">
    <source>
        <dbReference type="SAM" id="SignalP"/>
    </source>
</evidence>
<evidence type="ECO:0000256" key="2">
    <source>
        <dbReference type="ARBA" id="ARBA00006044"/>
    </source>
</evidence>
<evidence type="ECO:0000256" key="7">
    <source>
        <dbReference type="ARBA" id="ARBA00023180"/>
    </source>
</evidence>
<dbReference type="Proteomes" id="UP001310594">
    <property type="component" value="Unassembled WGS sequence"/>
</dbReference>
<dbReference type="InterPro" id="IPR001722">
    <property type="entry name" value="Glyco_hydro_7"/>
</dbReference>
<evidence type="ECO:0000256" key="5">
    <source>
        <dbReference type="ARBA" id="ARBA00023001"/>
    </source>
</evidence>
<keyword evidence="6" id="KW-1015">Disulfide bond</keyword>
<dbReference type="InterPro" id="IPR035971">
    <property type="entry name" value="CBD_sf"/>
</dbReference>
<keyword evidence="4 11" id="KW-0378">Hydrolase</keyword>
<feature type="compositionally biased region" description="Polar residues" evidence="12">
    <location>
        <begin position="427"/>
        <end position="448"/>
    </location>
</feature>
<dbReference type="SUPFAM" id="SSF49899">
    <property type="entry name" value="Concanavalin A-like lectins/glucanases"/>
    <property type="match status" value="1"/>
</dbReference>
<dbReference type="Gene3D" id="2.70.100.10">
    <property type="entry name" value="Glycoside hydrolase, family 7, domain"/>
    <property type="match status" value="1"/>
</dbReference>
<evidence type="ECO:0000256" key="10">
    <source>
        <dbReference type="ARBA" id="ARBA00023326"/>
    </source>
</evidence>
<sequence length="550" mass="55959">MMQSVAFAALSFGAGVYAQQAGTLTAEVHPKLSVSKCAAGGTCTAEQHTIVLDANWRWLHSTSGATNCYDGNTWNSALCPDPVTCAANCALDGGDYSGTYGIKASGTSLSLQLVTGSNSGSRSYLMDTTDTKYQEFNLLNQEFTFDVDVSKLPCGLNGALYFVQMAADGGVADYPTNKAGAKYGTGYCDAQCPQDIKFIGGKANNGNWTPSSNSANTGAGGLGACCSEMDIWEANSQAAAYTPHPCSPEGYSVCDSAAECGGGICDKAGCDFNSYRQGNTTFYGPGGTVDTNKVMTVVTQFITSDGTSSGDLTEIKRFYVQGGKVYANSASDIAGVSGNSITSAFCKAQKSVFGDSDTFSAKGGLKAMGESFKAGMVLVMSIWDDYAVNMLWLDSDYPTDAPVTNPGVARGPCATTSGNPKDVESKSPGSTVVFSNIRTGPIGSTYSGVLQPGGSGGSPPSSSSSAAPVKSSSSSAAPVKSSSSSAAPVKSSTTSATIKTTSTKASSTSSASAACATKFGQCGGSGWKGPTCCAAGSTCKASGDFYSQCL</sequence>
<dbReference type="AlphaFoldDB" id="A0AAN7WCN8"/>
<keyword evidence="7" id="KW-0325">Glycoprotein</keyword>
<dbReference type="PROSITE" id="PS00562">
    <property type="entry name" value="CBM1_1"/>
    <property type="match status" value="1"/>
</dbReference>
<dbReference type="GO" id="GO:0030245">
    <property type="term" value="P:cellulose catabolic process"/>
    <property type="evidence" value="ECO:0007669"/>
    <property type="project" value="UniProtKB-KW"/>
</dbReference>
<dbReference type="SMART" id="SM00236">
    <property type="entry name" value="fCBD"/>
    <property type="match status" value="1"/>
</dbReference>
<dbReference type="EC" id="3.2.1.-" evidence="11"/>
<proteinExistence type="inferred from homology"/>
<keyword evidence="3 13" id="KW-0732">Signal</keyword>
<feature type="compositionally biased region" description="Low complexity" evidence="12">
    <location>
        <begin position="458"/>
        <end position="503"/>
    </location>
</feature>
<feature type="region of interest" description="Disordered" evidence="12">
    <location>
        <begin position="408"/>
        <end position="503"/>
    </location>
</feature>
<evidence type="ECO:0000313" key="15">
    <source>
        <dbReference type="EMBL" id="KAK5707783.1"/>
    </source>
</evidence>
<evidence type="ECO:0000256" key="3">
    <source>
        <dbReference type="ARBA" id="ARBA00022729"/>
    </source>
</evidence>
<keyword evidence="10 11" id="KW-0624">Polysaccharide degradation</keyword>
<dbReference type="InterPro" id="IPR000254">
    <property type="entry name" value="CBD"/>
</dbReference>
<dbReference type="GO" id="GO:0030248">
    <property type="term" value="F:cellulose binding"/>
    <property type="evidence" value="ECO:0007669"/>
    <property type="project" value="InterPro"/>
</dbReference>
<dbReference type="EMBL" id="JAVRQU010000001">
    <property type="protein sequence ID" value="KAK5707783.1"/>
    <property type="molecule type" value="Genomic_DNA"/>
</dbReference>
<dbReference type="Pfam" id="PF00734">
    <property type="entry name" value="CBM_1"/>
    <property type="match status" value="1"/>
</dbReference>
<accession>A0AAN7WCN8</accession>
<organism evidence="15 16">
    <name type="scientific">Elasticomyces elasticus</name>
    <dbReference type="NCBI Taxonomy" id="574655"/>
    <lineage>
        <taxon>Eukaryota</taxon>
        <taxon>Fungi</taxon>
        <taxon>Dikarya</taxon>
        <taxon>Ascomycota</taxon>
        <taxon>Pezizomycotina</taxon>
        <taxon>Dothideomycetes</taxon>
        <taxon>Dothideomycetidae</taxon>
        <taxon>Mycosphaerellales</taxon>
        <taxon>Teratosphaeriaceae</taxon>
        <taxon>Elasticomyces</taxon>
    </lineage>
</organism>
<evidence type="ECO:0000256" key="9">
    <source>
        <dbReference type="ARBA" id="ARBA00023295"/>
    </source>
</evidence>
<evidence type="ECO:0000256" key="6">
    <source>
        <dbReference type="ARBA" id="ARBA00023157"/>
    </source>
</evidence>
<reference evidence="15" key="1">
    <citation type="submission" date="2023-08" db="EMBL/GenBank/DDBJ databases">
        <title>Black Yeasts Isolated from many extreme environments.</title>
        <authorList>
            <person name="Coleine C."/>
            <person name="Stajich J.E."/>
            <person name="Selbmann L."/>
        </authorList>
    </citation>
    <scope>NUCLEOTIDE SEQUENCE</scope>
    <source>
        <strain evidence="15">CCFEE 5810</strain>
    </source>
</reference>
<dbReference type="InterPro" id="IPR037019">
    <property type="entry name" value="Glyco_hydro_7_sf"/>
</dbReference>
<dbReference type="PROSITE" id="PS51164">
    <property type="entry name" value="CBM1_2"/>
    <property type="match status" value="1"/>
</dbReference>
<keyword evidence="8" id="KW-0119">Carbohydrate metabolism</keyword>
<keyword evidence="9 11" id="KW-0326">Glycosidase</keyword>
<dbReference type="CDD" id="cd07999">
    <property type="entry name" value="GH7_CBH_EG"/>
    <property type="match status" value="1"/>
</dbReference>
<evidence type="ECO:0000256" key="1">
    <source>
        <dbReference type="ARBA" id="ARBA00001641"/>
    </source>
</evidence>
<dbReference type="SUPFAM" id="SSF57180">
    <property type="entry name" value="Cellulose-binding domain"/>
    <property type="match status" value="1"/>
</dbReference>